<protein>
    <submittedName>
        <fullName evidence="2">Uncharacterized protein</fullName>
    </submittedName>
</protein>
<dbReference type="AlphaFoldDB" id="A0AAQ4DVH3"/>
<reference evidence="2 3" key="1">
    <citation type="journal article" date="2023" name="Arcadia Sci">
        <title>De novo assembly of a long-read Amblyomma americanum tick genome.</title>
        <authorList>
            <person name="Chou S."/>
            <person name="Poskanzer K.E."/>
            <person name="Rollins M."/>
            <person name="Thuy-Boun P.S."/>
        </authorList>
    </citation>
    <scope>NUCLEOTIDE SEQUENCE [LARGE SCALE GENOMIC DNA]</scope>
    <source>
        <strain evidence="2">F_SG_1</strain>
        <tissue evidence="2">Salivary glands</tissue>
    </source>
</reference>
<dbReference type="Proteomes" id="UP001321473">
    <property type="component" value="Unassembled WGS sequence"/>
</dbReference>
<keyword evidence="3" id="KW-1185">Reference proteome</keyword>
<accession>A0AAQ4DVH3</accession>
<organism evidence="2 3">
    <name type="scientific">Amblyomma americanum</name>
    <name type="common">Lone star tick</name>
    <dbReference type="NCBI Taxonomy" id="6943"/>
    <lineage>
        <taxon>Eukaryota</taxon>
        <taxon>Metazoa</taxon>
        <taxon>Ecdysozoa</taxon>
        <taxon>Arthropoda</taxon>
        <taxon>Chelicerata</taxon>
        <taxon>Arachnida</taxon>
        <taxon>Acari</taxon>
        <taxon>Parasitiformes</taxon>
        <taxon>Ixodida</taxon>
        <taxon>Ixodoidea</taxon>
        <taxon>Ixodidae</taxon>
        <taxon>Amblyomminae</taxon>
        <taxon>Amblyomma</taxon>
    </lineage>
</organism>
<keyword evidence="1" id="KW-1133">Transmembrane helix</keyword>
<proteinExistence type="predicted"/>
<evidence type="ECO:0000313" key="3">
    <source>
        <dbReference type="Proteomes" id="UP001321473"/>
    </source>
</evidence>
<sequence length="81" mass="8301">MRAATGADTETLLATFLVSFLAIAFFPAFFVVASPPATGVTLTATCSPSRALRNASSVSVVGESAASYSSVLPLEKECGNR</sequence>
<gene>
    <name evidence="2" type="ORF">V5799_006756</name>
</gene>
<keyword evidence="1" id="KW-0812">Transmembrane</keyword>
<comment type="caution">
    <text evidence="2">The sequence shown here is derived from an EMBL/GenBank/DDBJ whole genome shotgun (WGS) entry which is preliminary data.</text>
</comment>
<feature type="transmembrane region" description="Helical" evidence="1">
    <location>
        <begin position="12"/>
        <end position="33"/>
    </location>
</feature>
<dbReference type="EMBL" id="JARKHS020026315">
    <property type="protein sequence ID" value="KAK8766463.1"/>
    <property type="molecule type" value="Genomic_DNA"/>
</dbReference>
<evidence type="ECO:0000313" key="2">
    <source>
        <dbReference type="EMBL" id="KAK8766463.1"/>
    </source>
</evidence>
<keyword evidence="1" id="KW-0472">Membrane</keyword>
<name>A0AAQ4DVH3_AMBAM</name>
<evidence type="ECO:0000256" key="1">
    <source>
        <dbReference type="SAM" id="Phobius"/>
    </source>
</evidence>